<reference evidence="2" key="1">
    <citation type="submission" date="2021-02" db="EMBL/GenBank/DDBJ databases">
        <title>First Annotated Genome of the Yellow-green Alga Tribonema minus.</title>
        <authorList>
            <person name="Mahan K.M."/>
        </authorList>
    </citation>
    <scope>NUCLEOTIDE SEQUENCE</scope>
    <source>
        <strain evidence="2">UTEX B ZZ1240</strain>
    </source>
</reference>
<dbReference type="SUPFAM" id="SSF52058">
    <property type="entry name" value="L domain-like"/>
    <property type="match status" value="1"/>
</dbReference>
<dbReference type="Gene3D" id="3.80.10.10">
    <property type="entry name" value="Ribonuclease Inhibitor"/>
    <property type="match status" value="1"/>
</dbReference>
<dbReference type="Pfam" id="PF00931">
    <property type="entry name" value="NB-ARC"/>
    <property type="match status" value="1"/>
</dbReference>
<evidence type="ECO:0000313" key="2">
    <source>
        <dbReference type="EMBL" id="KAG5190520.1"/>
    </source>
</evidence>
<gene>
    <name evidence="2" type="ORF">JKP88DRAFT_298526</name>
</gene>
<dbReference type="OrthoDB" id="1357022at2759"/>
<dbReference type="Pfam" id="PF00560">
    <property type="entry name" value="LRR_1"/>
    <property type="match status" value="1"/>
</dbReference>
<dbReference type="PANTHER" id="PTHR36766">
    <property type="entry name" value="PLANT BROAD-SPECTRUM MILDEW RESISTANCE PROTEIN RPW8"/>
    <property type="match status" value="1"/>
</dbReference>
<feature type="domain" description="NB-ARC" evidence="1">
    <location>
        <begin position="1"/>
        <end position="131"/>
    </location>
</feature>
<dbReference type="Proteomes" id="UP000664859">
    <property type="component" value="Unassembled WGS sequence"/>
</dbReference>
<dbReference type="InterPro" id="IPR001611">
    <property type="entry name" value="Leu-rich_rpt"/>
</dbReference>
<name>A0A835ZFV0_9STRA</name>
<dbReference type="GO" id="GO:0043531">
    <property type="term" value="F:ADP binding"/>
    <property type="evidence" value="ECO:0007669"/>
    <property type="project" value="InterPro"/>
</dbReference>
<evidence type="ECO:0000313" key="3">
    <source>
        <dbReference type="Proteomes" id="UP000664859"/>
    </source>
</evidence>
<dbReference type="AlphaFoldDB" id="A0A835ZFV0"/>
<dbReference type="SUPFAM" id="SSF52540">
    <property type="entry name" value="P-loop containing nucleoside triphosphate hydrolases"/>
    <property type="match status" value="1"/>
</dbReference>
<dbReference type="Gene3D" id="3.40.50.300">
    <property type="entry name" value="P-loop containing nucleotide triphosphate hydrolases"/>
    <property type="match status" value="1"/>
</dbReference>
<dbReference type="InterPro" id="IPR032675">
    <property type="entry name" value="LRR_dom_sf"/>
</dbReference>
<dbReference type="InterPro" id="IPR042197">
    <property type="entry name" value="Apaf_helical"/>
</dbReference>
<dbReference type="InterPro" id="IPR002182">
    <property type="entry name" value="NB-ARC"/>
</dbReference>
<dbReference type="Gene3D" id="1.10.8.430">
    <property type="entry name" value="Helical domain of apoptotic protease-activating factors"/>
    <property type="match status" value="1"/>
</dbReference>
<accession>A0A835ZFV0</accession>
<evidence type="ECO:0000259" key="1">
    <source>
        <dbReference type="Pfam" id="PF00931"/>
    </source>
</evidence>
<comment type="caution">
    <text evidence="2">The sequence shown here is derived from an EMBL/GenBank/DDBJ whole genome shotgun (WGS) entry which is preliminary data.</text>
</comment>
<dbReference type="PRINTS" id="PR00364">
    <property type="entry name" value="DISEASERSIST"/>
</dbReference>
<protein>
    <recommendedName>
        <fullName evidence="1">NB-ARC domain-containing protein</fullName>
    </recommendedName>
</protein>
<organism evidence="2 3">
    <name type="scientific">Tribonema minus</name>
    <dbReference type="NCBI Taxonomy" id="303371"/>
    <lineage>
        <taxon>Eukaryota</taxon>
        <taxon>Sar</taxon>
        <taxon>Stramenopiles</taxon>
        <taxon>Ochrophyta</taxon>
        <taxon>PX clade</taxon>
        <taxon>Xanthophyceae</taxon>
        <taxon>Tribonematales</taxon>
        <taxon>Tribonemataceae</taxon>
        <taxon>Tribonema</taxon>
    </lineage>
</organism>
<sequence>MGKSTLARALYNKLRLLPQFEPKHSAAVVSAGAEKDVMYVQEELLKQLNDGEAPAHAAMAGELHKRLRTPKLLLLDDIWTAAQLIGLRGEVVSGSFVIVTTRNTHVLDWHTANVKAFLMPGLEGYDAVSLFRFSAGLEEPPSPSLQELEQEIVNLCGGMPLALAVAGGGLRHKTAVNDWKVIKTALLSGLRITGDGDGRMRALLELSLSGLEFYEKEMFLDACTVMYGRNPDDALCAWGAMHGGRELSGSLDVLRNRSLLEIHKLKEGRGAKDVQVLLMGGLCDMVKVDLDAIFRMAGTQLKWLSLPSFTGPHLPDLAHFKELVILDCSSKMKTLRLRDCWRLSSLPKSLGNLTALTSLDLTQCYSLKSLPESFGNLAALTSLRLHGYNGLRSLPESFSNLTALTSLDLTYCAVLSSLPPSFGSLTALTSLDLSTCHALSSLPASFGNLTSLTSLNLLYCESLVSLPKSFGNLTALTLLNLSACFELSSLSASFSDLTALTLLDLRYCRALSSLPASFGNLTALTSLDLFACESLGSLPESFGNFDSVDLTRLGGSFGNLTALTSLDLSTCRALSSLPASFGNLTALEVLWMHSSSAEVPRNLLDCGLAVLK</sequence>
<keyword evidence="3" id="KW-1185">Reference proteome</keyword>
<dbReference type="EMBL" id="JAFCMP010000033">
    <property type="protein sequence ID" value="KAG5190520.1"/>
    <property type="molecule type" value="Genomic_DNA"/>
</dbReference>
<proteinExistence type="predicted"/>
<dbReference type="InterPro" id="IPR027417">
    <property type="entry name" value="P-loop_NTPase"/>
</dbReference>